<comment type="caution">
    <text evidence="3">The sequence shown here is derived from an EMBL/GenBank/DDBJ whole genome shotgun (WGS) entry which is preliminary data.</text>
</comment>
<proteinExistence type="predicted"/>
<dbReference type="PROSITE" id="PS51257">
    <property type="entry name" value="PROKAR_LIPOPROTEIN"/>
    <property type="match status" value="1"/>
</dbReference>
<dbReference type="RefSeq" id="WP_111515814.1">
    <property type="nucleotide sequence ID" value="NZ_QFYR01000004.1"/>
</dbReference>
<dbReference type="GO" id="GO:0016158">
    <property type="term" value="F:inositol hexakisphosphate 3-phosphatase activity"/>
    <property type="evidence" value="ECO:0007669"/>
    <property type="project" value="InterPro"/>
</dbReference>
<organism evidence="3 4">
    <name type="scientific">Phenylobacterium deserti</name>
    <dbReference type="NCBI Taxonomy" id="1914756"/>
    <lineage>
        <taxon>Bacteria</taxon>
        <taxon>Pseudomonadati</taxon>
        <taxon>Pseudomonadota</taxon>
        <taxon>Alphaproteobacteria</taxon>
        <taxon>Caulobacterales</taxon>
        <taxon>Caulobacteraceae</taxon>
        <taxon>Phenylobacterium</taxon>
    </lineage>
</organism>
<accession>A0A328A9R9</accession>
<dbReference type="AlphaFoldDB" id="A0A328A9R9"/>
<keyword evidence="4" id="KW-1185">Reference proteome</keyword>
<dbReference type="InterPro" id="IPR003431">
    <property type="entry name" value="B-propeller_Phytase"/>
</dbReference>
<dbReference type="PROSITE" id="PS51662">
    <property type="entry name" value="BP_PHYTASE"/>
    <property type="match status" value="1"/>
</dbReference>
<dbReference type="Gene3D" id="2.120.10.30">
    <property type="entry name" value="TolB, C-terminal domain"/>
    <property type="match status" value="1"/>
</dbReference>
<gene>
    <name evidence="3" type="ORF">DJ018_15130</name>
</gene>
<dbReference type="Pfam" id="PF02333">
    <property type="entry name" value="Phytase"/>
    <property type="match status" value="1"/>
</dbReference>
<name>A0A328A9R9_9CAUL</name>
<dbReference type="OrthoDB" id="8696437at2"/>
<evidence type="ECO:0000313" key="3">
    <source>
        <dbReference type="EMBL" id="RAK51279.1"/>
    </source>
</evidence>
<dbReference type="Proteomes" id="UP000249725">
    <property type="component" value="Unassembled WGS sequence"/>
</dbReference>
<dbReference type="SUPFAM" id="SSF50956">
    <property type="entry name" value="Thermostable phytase (3-phytase)"/>
    <property type="match status" value="1"/>
</dbReference>
<evidence type="ECO:0000313" key="4">
    <source>
        <dbReference type="Proteomes" id="UP000249725"/>
    </source>
</evidence>
<evidence type="ECO:0000259" key="2">
    <source>
        <dbReference type="PROSITE" id="PS51662"/>
    </source>
</evidence>
<reference evidence="4" key="1">
    <citation type="submission" date="2018-05" db="EMBL/GenBank/DDBJ databases">
        <authorList>
            <person name="Li X."/>
        </authorList>
    </citation>
    <scope>NUCLEOTIDE SEQUENCE [LARGE SCALE GENOMIC DNA]</scope>
    <source>
        <strain evidence="4">YIM 73061</strain>
    </source>
</reference>
<dbReference type="EMBL" id="QFYR01000004">
    <property type="protein sequence ID" value="RAK51279.1"/>
    <property type="molecule type" value="Genomic_DNA"/>
</dbReference>
<feature type="signal peptide" evidence="1">
    <location>
        <begin position="1"/>
        <end position="26"/>
    </location>
</feature>
<feature type="chain" id="PRO_5016348517" evidence="1">
    <location>
        <begin position="27"/>
        <end position="362"/>
    </location>
</feature>
<evidence type="ECO:0000256" key="1">
    <source>
        <dbReference type="SAM" id="SignalP"/>
    </source>
</evidence>
<keyword evidence="1" id="KW-0732">Signal</keyword>
<sequence>MFSCRFHYSFVTVSAASLLLASCAVFDPELRSDSRGMTVGAGTPVPVAAETPTLGVRGEDSADDPEIWVDARDPSRGVILGTDKQSGLYVYDLAGRQLNYLPGGKPNNVDLREGFPTPAGERVLVAASDRGRNGAALFLLDPASLKVTFWATIPVDLVEPYGLCTARVGEAFYVIVNGTDGQVRQLRVSAGADNKPRWVEERRFGLATQTEGCVADEAKGALYIGEENRGIWRFPLTGPAGAGELIAQAPSDMLQPDVEGLTILRDGQASWLIASSQGDSAFAVWRIDGDAPVYRGRFSGVAANGVDGVTGTDGVAAHGGVVGAFPEGLVVAQDDEDQGADQPGRQNFKLIDWREVKRALGL</sequence>
<dbReference type="InterPro" id="IPR011042">
    <property type="entry name" value="6-blade_b-propeller_TolB-like"/>
</dbReference>
<protein>
    <submittedName>
        <fullName evidence="3">3-phytase</fullName>
    </submittedName>
</protein>
<feature type="domain" description="BPP" evidence="2">
    <location>
        <begin position="35"/>
        <end position="360"/>
    </location>
</feature>